<protein>
    <recommendedName>
        <fullName evidence="3">methylcrotonoyl-CoA carboxylase</fullName>
        <ecNumber evidence="3">6.4.1.4</ecNumber>
    </recommendedName>
    <alternativeName>
        <fullName evidence="5">3-methylcrotonyl-CoA carboxylase 2</fullName>
    </alternativeName>
    <alternativeName>
        <fullName evidence="4">3-methylcrotonyl-CoA:carbon dioxide ligase subunit beta</fullName>
    </alternativeName>
</protein>
<evidence type="ECO:0000256" key="2">
    <source>
        <dbReference type="ARBA" id="ARBA00025711"/>
    </source>
</evidence>
<evidence type="ECO:0000259" key="8">
    <source>
        <dbReference type="PROSITE" id="PS50980"/>
    </source>
</evidence>
<dbReference type="PANTHER" id="PTHR22855">
    <property type="entry name" value="ACETYL, PROPIONYL, PYRUVATE, AND GLUTACONYL CARBOXYLASE-RELATED"/>
    <property type="match status" value="1"/>
</dbReference>
<evidence type="ECO:0000313" key="10">
    <source>
        <dbReference type="EMBL" id="EFP90651.2"/>
    </source>
</evidence>
<dbReference type="PROSITE" id="PS50989">
    <property type="entry name" value="COA_CT_CTER"/>
    <property type="match status" value="1"/>
</dbReference>
<reference evidence="11" key="2">
    <citation type="journal article" date="2011" name="Proc. Natl. Acad. Sci. U.S.A.">
        <title>Obligate biotrophy features unraveled by the genomic analysis of rust fungi.</title>
        <authorList>
            <person name="Duplessis S."/>
            <person name="Cuomo C.A."/>
            <person name="Lin Y.-C."/>
            <person name="Aerts A."/>
            <person name="Tisserant E."/>
            <person name="Veneault-Fourrey C."/>
            <person name="Joly D.L."/>
            <person name="Hacquard S."/>
            <person name="Amselem J."/>
            <person name="Cantarel B.L."/>
            <person name="Chiu R."/>
            <person name="Coutinho P.M."/>
            <person name="Feau N."/>
            <person name="Field M."/>
            <person name="Frey P."/>
            <person name="Gelhaye E."/>
            <person name="Goldberg J."/>
            <person name="Grabherr M.G."/>
            <person name="Kodira C.D."/>
            <person name="Kohler A."/>
            <person name="Kuees U."/>
            <person name="Lindquist E.A."/>
            <person name="Lucas S.M."/>
            <person name="Mago R."/>
            <person name="Mauceli E."/>
            <person name="Morin E."/>
            <person name="Murat C."/>
            <person name="Pangilinan J.L."/>
            <person name="Park R."/>
            <person name="Pearson M."/>
            <person name="Quesneville H."/>
            <person name="Rouhier N."/>
            <person name="Sakthikumar S."/>
            <person name="Salamov A.A."/>
            <person name="Schmutz J."/>
            <person name="Selles B."/>
            <person name="Shapiro H."/>
            <person name="Tanguay P."/>
            <person name="Tuskan G.A."/>
            <person name="Henrissat B."/>
            <person name="Van de Peer Y."/>
            <person name="Rouze P."/>
            <person name="Ellis J.G."/>
            <person name="Dodds P.N."/>
            <person name="Schein J.E."/>
            <person name="Zhong S."/>
            <person name="Hamelin R.C."/>
            <person name="Grigoriev I.V."/>
            <person name="Szabo L.J."/>
            <person name="Martin F."/>
        </authorList>
    </citation>
    <scope>NUCLEOTIDE SEQUENCE [LARGE SCALE GENOMIC DNA]</scope>
    <source>
        <strain evidence="11">CRL 75-36-700-3 / race SCCL</strain>
    </source>
</reference>
<evidence type="ECO:0000259" key="9">
    <source>
        <dbReference type="PROSITE" id="PS50989"/>
    </source>
</evidence>
<dbReference type="GO" id="GO:0005739">
    <property type="term" value="C:mitochondrion"/>
    <property type="evidence" value="ECO:0000318"/>
    <property type="project" value="GO_Central"/>
</dbReference>
<dbReference type="KEGG" id="pgr:PGTG_16677"/>
<dbReference type="RefSeq" id="XP_003335070.2">
    <property type="nucleotide sequence ID" value="XM_003335022.2"/>
</dbReference>
<dbReference type="AlphaFoldDB" id="E3L276"/>
<dbReference type="InterPro" id="IPR011763">
    <property type="entry name" value="COA_CT_C"/>
</dbReference>
<dbReference type="InterPro" id="IPR034733">
    <property type="entry name" value="AcCoA_carboxyl_beta"/>
</dbReference>
<dbReference type="UniPathway" id="UPA00363">
    <property type="reaction ID" value="UER00861"/>
</dbReference>
<feature type="domain" description="CoA carboxyltransferase C-terminal" evidence="9">
    <location>
        <begin position="364"/>
        <end position="597"/>
    </location>
</feature>
<dbReference type="STRING" id="418459.E3L276"/>
<dbReference type="Proteomes" id="UP000008783">
    <property type="component" value="Unassembled WGS sequence"/>
</dbReference>
<dbReference type="InterPro" id="IPR045190">
    <property type="entry name" value="MCCB/AccD1-like"/>
</dbReference>
<dbReference type="OrthoDB" id="439921at2759"/>
<dbReference type="FunFam" id="3.90.226.10:FF:000046">
    <property type="entry name" value="Geranyl-CoA carboxylase beta subunit"/>
    <property type="match status" value="1"/>
</dbReference>
<dbReference type="EMBL" id="DS178335">
    <property type="protein sequence ID" value="EFP90651.2"/>
    <property type="molecule type" value="Genomic_DNA"/>
</dbReference>
<evidence type="ECO:0000256" key="1">
    <source>
        <dbReference type="ARBA" id="ARBA00006102"/>
    </source>
</evidence>
<reference key="1">
    <citation type="submission" date="2007-01" db="EMBL/GenBank/DDBJ databases">
        <title>The Genome Sequence of Puccinia graminis f. sp. tritici Strain CRL 75-36-700-3.</title>
        <authorList>
            <consortium name="The Broad Institute Genome Sequencing Platform"/>
            <person name="Birren B."/>
            <person name="Lander E."/>
            <person name="Galagan J."/>
            <person name="Nusbaum C."/>
            <person name="Devon K."/>
            <person name="Cuomo C."/>
            <person name="Jaffe D."/>
            <person name="Butler J."/>
            <person name="Alvarez P."/>
            <person name="Gnerre S."/>
            <person name="Grabherr M."/>
            <person name="Mauceli E."/>
            <person name="Brockman W."/>
            <person name="Young S."/>
            <person name="LaButti K."/>
            <person name="Sykes S."/>
            <person name="DeCaprio D."/>
            <person name="Crawford M."/>
            <person name="Koehrsen M."/>
            <person name="Engels R."/>
            <person name="Montgomery P."/>
            <person name="Pearson M."/>
            <person name="Howarth C."/>
            <person name="Larson L."/>
            <person name="White J."/>
            <person name="Zeng Q."/>
            <person name="Kodira C."/>
            <person name="Yandava C."/>
            <person name="Alvarado L."/>
            <person name="O'Leary S."/>
            <person name="Szabo L."/>
            <person name="Dean R."/>
            <person name="Schein J."/>
        </authorList>
    </citation>
    <scope>NUCLEOTIDE SEQUENCE</scope>
    <source>
        <strain>CRL 75-36-700-3</strain>
    </source>
</reference>
<dbReference type="PROSITE" id="PS50980">
    <property type="entry name" value="COA_CT_NTER"/>
    <property type="match status" value="1"/>
</dbReference>
<dbReference type="EC" id="6.4.1.4" evidence="3"/>
<proteinExistence type="inferred from homology"/>
<dbReference type="GO" id="GO:1905202">
    <property type="term" value="C:methylcrotonoyl-CoA carboxylase complex"/>
    <property type="evidence" value="ECO:0000318"/>
    <property type="project" value="GO_Central"/>
</dbReference>
<feature type="domain" description="CoA carboxyltransferase N-terminal" evidence="8">
    <location>
        <begin position="94"/>
        <end position="359"/>
    </location>
</feature>
<dbReference type="eggNOG" id="KOG0540">
    <property type="taxonomic scope" value="Eukaryota"/>
</dbReference>
<dbReference type="VEuPathDB" id="FungiDB:PGTG_16677"/>
<dbReference type="Gene3D" id="3.90.226.10">
    <property type="entry name" value="2-enoyl-CoA Hydratase, Chain A, domain 1"/>
    <property type="match status" value="2"/>
</dbReference>
<organism evidence="10 11">
    <name type="scientific">Puccinia graminis f. sp. tritici (strain CRL 75-36-700-3 / race SCCL)</name>
    <name type="common">Black stem rust fungus</name>
    <dbReference type="NCBI Taxonomy" id="418459"/>
    <lineage>
        <taxon>Eukaryota</taxon>
        <taxon>Fungi</taxon>
        <taxon>Dikarya</taxon>
        <taxon>Basidiomycota</taxon>
        <taxon>Pucciniomycotina</taxon>
        <taxon>Pucciniomycetes</taxon>
        <taxon>Pucciniales</taxon>
        <taxon>Pucciniaceae</taxon>
        <taxon>Puccinia</taxon>
    </lineage>
</organism>
<dbReference type="InterPro" id="IPR011762">
    <property type="entry name" value="COA_CT_N"/>
</dbReference>
<dbReference type="SUPFAM" id="SSF52096">
    <property type="entry name" value="ClpP/crotonase"/>
    <property type="match status" value="2"/>
</dbReference>
<comment type="catalytic activity">
    <reaction evidence="6">
        <text>3-methylbut-2-enoyl-CoA + hydrogencarbonate + ATP = 3-methyl-(2E)-glutaconyl-CoA + ADP + phosphate + H(+)</text>
        <dbReference type="Rhea" id="RHEA:13589"/>
        <dbReference type="ChEBI" id="CHEBI:15378"/>
        <dbReference type="ChEBI" id="CHEBI:17544"/>
        <dbReference type="ChEBI" id="CHEBI:30616"/>
        <dbReference type="ChEBI" id="CHEBI:43474"/>
        <dbReference type="ChEBI" id="CHEBI:57344"/>
        <dbReference type="ChEBI" id="CHEBI:57346"/>
        <dbReference type="ChEBI" id="CHEBI:456216"/>
        <dbReference type="EC" id="6.4.1.4"/>
    </reaction>
</comment>
<feature type="region of interest" description="Disordered" evidence="7">
    <location>
        <begin position="595"/>
        <end position="617"/>
    </location>
</feature>
<dbReference type="Pfam" id="PF01039">
    <property type="entry name" value="Carboxyl_trans"/>
    <property type="match status" value="1"/>
</dbReference>
<evidence type="ECO:0000256" key="6">
    <source>
        <dbReference type="ARBA" id="ARBA00052347"/>
    </source>
</evidence>
<evidence type="ECO:0000313" key="11">
    <source>
        <dbReference type="Proteomes" id="UP000008783"/>
    </source>
</evidence>
<dbReference type="InterPro" id="IPR029045">
    <property type="entry name" value="ClpP/crotonase-like_dom_sf"/>
</dbReference>
<evidence type="ECO:0000256" key="3">
    <source>
        <dbReference type="ARBA" id="ARBA00026116"/>
    </source>
</evidence>
<comment type="similarity">
    <text evidence="1">Belongs to the AccD/PCCB family.</text>
</comment>
<evidence type="ECO:0000256" key="7">
    <source>
        <dbReference type="SAM" id="MobiDB-lite"/>
    </source>
</evidence>
<evidence type="ECO:0000256" key="4">
    <source>
        <dbReference type="ARBA" id="ARBA00031237"/>
    </source>
</evidence>
<keyword evidence="11" id="KW-1185">Reference proteome</keyword>
<dbReference type="GO" id="GO:0006552">
    <property type="term" value="P:L-leucine catabolic process"/>
    <property type="evidence" value="ECO:0000318"/>
    <property type="project" value="GO_Central"/>
</dbReference>
<dbReference type="InParanoid" id="E3L276"/>
<sequence>MTSSLISLCKPSNPHQLLTVNKVKRPPIPTGPQADNSKMLKFSARLQPRTTTTTTSQLIKNRPSQKLIKRSFNYALDHLSSQLTTTINTNSEEYQTNLKSMTSLIQSHQSLVHQHILPGGSPTARKKHLDRGKLLVRQRIERLLDPFSPFLELSQTAGYQLYPNEDLPAGGIITGVGQVHGIPCMVIANDPTVKGGSYYPITVKKHLRAQEIAQENRLPCIYLVESGGANLPYQSQVFPDRDHFGRIFYNQARLSARGIPQISVVHGISVAGGAYMPAMSDVNIIVKNQGRIFLAGPSLVKAAIGEDINDEQLGGGEMHCQVSGVSDYLAESDEHALVLARREILHSNYQLGQTSNSTTTEKGGWDEPLYDPNELNGIVSPNLREGFEIREVIARIVDGSQFHEFKREYGKTIVTGFAHIHGQPCGIIANNGVLFSPSALKATHFIQLCEQRQIPLVFLVNVTGYMVGEQAERGGIAKDGAKMVRAVACTSVPKFTVIVGGSFGAGNYGMAGRAYGSRFLWMWPNAKVSVMGGEQLSHVMSTISQDQSKTEKLKAQIEDESTSLYTSARLWDDGIISPTDTRSVLGLGISLANSERASNAGPRPSSQTMNGFGVFRM</sequence>
<dbReference type="FunFam" id="3.90.226.10:FF:000091">
    <property type="entry name" value="Probable methylcrotonyl-CoA carboxylase beta chain, mitochondrial"/>
    <property type="match status" value="1"/>
</dbReference>
<comment type="pathway">
    <text evidence="2">Amino-acid degradation; L-leucine degradation; (S)-3-hydroxy-3-methylglutaryl-CoA from 3-isovaleryl-CoA: step 2/3.</text>
</comment>
<dbReference type="GO" id="GO:0004485">
    <property type="term" value="F:methylcrotonoyl-CoA carboxylase activity"/>
    <property type="evidence" value="ECO:0007669"/>
    <property type="project" value="UniProtKB-EC"/>
</dbReference>
<gene>
    <name evidence="10" type="ORF">PGTG_16677</name>
</gene>
<name>E3L276_PUCGT</name>
<dbReference type="HOGENOM" id="CLU_018822_0_1_1"/>
<evidence type="ECO:0000256" key="5">
    <source>
        <dbReference type="ARBA" id="ARBA00031404"/>
    </source>
</evidence>
<accession>E3L276</accession>
<dbReference type="GeneID" id="10530551"/>
<dbReference type="PANTHER" id="PTHR22855:SF13">
    <property type="entry name" value="METHYLCROTONOYL-COA CARBOXYLASE BETA CHAIN, MITOCHONDRIAL"/>
    <property type="match status" value="1"/>
</dbReference>